<name>A0A8S5N8D3_9CAUD</name>
<keyword evidence="3" id="KW-0472">Membrane</keyword>
<keyword evidence="1" id="KW-1245">Viral tail assembly</keyword>
<sequence length="828" mass="87107">MGLESVFKLSLIMSMVDNLTSPLSKVQAGVGGSVSKLQKMEQGLGSMTKTGIGVAVVGDQITKAALAPVQATFDTRRALGELSSLGVKDLKTLEHAATDFSNTWAGTTKAEFISAAYDIKSGIASLSDEGVAQFTELSGLTAKATKSTVGEMTSLFATGYGIYKDYYSGMTDMEFGEMFSAGIAKSVQQFKTTGSGMSQAIESLGASATNAKVPLEEQLSILGMLQATMGGSEAGTKYNAFLKSAAKGGKELGLNFLDANNQLLSMPEILDKLRGKFGETMDAAEKIKIQEAFGDQEAVALIDLLYNKTGDLQNNILSLYDSMGQGRGVAEGMADAMNQMEPDQFTVLQQKIQNVKETLGNSLMPTVNVMIDKGSQAVDTVGRWAQEHQDLVQVLMLVVLALGGFLTVAGSTIAVVGAAGLVFTKTGGMVVGFIGQIKKLPDLLTTIRIYGMYAGDGVKKGFMLIKSAGGIALGGVKRLGTGIFNMGRQAVTAATTAMAPLITSVWGFTAALLANPVTWVVIAMIALIAVLVLLYNKCEWFRDGVNAVWDSILSGGRAVVDFFGGLFGAIGSGISAVLGAAEATVNEKLGNMRAAYEAHGGGITGIAAAAMEGIKGFYTAGFTFVDNLTGGKLSAIAGKFTGGINNIKNTVTGAVSWFKQSGAKIMDTFTEGIRSAINKPVEAVKGGLQKIRNMLPFSDAKTGPLSTLTLSGRRTMSTYAEGIKLAQDLPGQAADAALSNVRSQMSSEGIETTREPVRTLPRDTARTEKENVVEEKTEDRGLTIKELHLKVDFKTIKELPALLKLLKEIEEFANGSGSLPGDVVIEEG</sequence>
<feature type="transmembrane region" description="Helical" evidence="3">
    <location>
        <begin position="517"/>
        <end position="535"/>
    </location>
</feature>
<feature type="transmembrane region" description="Helical" evidence="3">
    <location>
        <begin position="394"/>
        <end position="423"/>
    </location>
</feature>
<dbReference type="GO" id="GO:0098003">
    <property type="term" value="P:viral tail assembly"/>
    <property type="evidence" value="ECO:0007669"/>
    <property type="project" value="UniProtKB-KW"/>
</dbReference>
<evidence type="ECO:0000259" key="4">
    <source>
        <dbReference type="Pfam" id="PF10145"/>
    </source>
</evidence>
<evidence type="ECO:0000256" key="1">
    <source>
        <dbReference type="ARBA" id="ARBA00022465"/>
    </source>
</evidence>
<organism evidence="5">
    <name type="scientific">Myoviridae sp. ct5hB2</name>
    <dbReference type="NCBI Taxonomy" id="2826614"/>
    <lineage>
        <taxon>Viruses</taxon>
        <taxon>Duplodnaviria</taxon>
        <taxon>Heunggongvirae</taxon>
        <taxon>Uroviricota</taxon>
        <taxon>Caudoviricetes</taxon>
    </lineage>
</organism>
<keyword evidence="2" id="KW-1188">Viral release from host cell</keyword>
<evidence type="ECO:0000313" key="5">
    <source>
        <dbReference type="EMBL" id="DAD90716.1"/>
    </source>
</evidence>
<dbReference type="InterPro" id="IPR010090">
    <property type="entry name" value="Phage_tape_meas"/>
</dbReference>
<feature type="domain" description="Phage tail tape measure protein" evidence="4">
    <location>
        <begin position="96"/>
        <end position="294"/>
    </location>
</feature>
<evidence type="ECO:0000256" key="2">
    <source>
        <dbReference type="ARBA" id="ARBA00022612"/>
    </source>
</evidence>
<accession>A0A8S5N8D3</accession>
<dbReference type="NCBIfam" id="TIGR01760">
    <property type="entry name" value="tape_meas_TP901"/>
    <property type="match status" value="1"/>
</dbReference>
<protein>
    <submittedName>
        <fullName evidence="5">Tail tape measure</fullName>
    </submittedName>
</protein>
<dbReference type="PANTHER" id="PTHR37813">
    <property type="entry name" value="FELS-2 PROPHAGE PROTEIN"/>
    <property type="match status" value="1"/>
</dbReference>
<keyword evidence="3" id="KW-1133">Transmembrane helix</keyword>
<dbReference type="Pfam" id="PF10145">
    <property type="entry name" value="PhageMin_Tail"/>
    <property type="match status" value="1"/>
</dbReference>
<proteinExistence type="predicted"/>
<keyword evidence="3" id="KW-0812">Transmembrane</keyword>
<evidence type="ECO:0000256" key="3">
    <source>
        <dbReference type="SAM" id="Phobius"/>
    </source>
</evidence>
<dbReference type="EMBL" id="BK015093">
    <property type="protein sequence ID" value="DAD90716.1"/>
    <property type="molecule type" value="Genomic_DNA"/>
</dbReference>
<reference evidence="5" key="1">
    <citation type="journal article" date="2021" name="Proc. Natl. Acad. Sci. U.S.A.">
        <title>A Catalog of Tens of Thousands of Viruses from Human Metagenomes Reveals Hidden Associations with Chronic Diseases.</title>
        <authorList>
            <person name="Tisza M.J."/>
            <person name="Buck C.B."/>
        </authorList>
    </citation>
    <scope>NUCLEOTIDE SEQUENCE</scope>
    <source>
        <strain evidence="5">Ct5hB2</strain>
    </source>
</reference>
<feature type="transmembrane region" description="Helical" evidence="3">
    <location>
        <begin position="490"/>
        <end position="511"/>
    </location>
</feature>
<dbReference type="PANTHER" id="PTHR37813:SF1">
    <property type="entry name" value="FELS-2 PROPHAGE PROTEIN"/>
    <property type="match status" value="1"/>
</dbReference>